<organism evidence="2 3">
    <name type="scientific">Actinoallomurus acaciae</name>
    <dbReference type="NCBI Taxonomy" id="502577"/>
    <lineage>
        <taxon>Bacteria</taxon>
        <taxon>Bacillati</taxon>
        <taxon>Actinomycetota</taxon>
        <taxon>Actinomycetes</taxon>
        <taxon>Streptosporangiales</taxon>
        <taxon>Thermomonosporaceae</taxon>
        <taxon>Actinoallomurus</taxon>
    </lineage>
</organism>
<accession>A0ABV5YBQ8</accession>
<feature type="region of interest" description="Disordered" evidence="1">
    <location>
        <begin position="1"/>
        <end position="45"/>
    </location>
</feature>
<comment type="caution">
    <text evidence="2">The sequence shown here is derived from an EMBL/GenBank/DDBJ whole genome shotgun (WGS) entry which is preliminary data.</text>
</comment>
<feature type="non-terminal residue" evidence="2">
    <location>
        <position position="225"/>
    </location>
</feature>
<reference evidence="2 3" key="1">
    <citation type="submission" date="2024-09" db="EMBL/GenBank/DDBJ databases">
        <authorList>
            <person name="Sun Q."/>
            <person name="Mori K."/>
        </authorList>
    </citation>
    <scope>NUCLEOTIDE SEQUENCE [LARGE SCALE GENOMIC DNA]</scope>
    <source>
        <strain evidence="2 3">TBRC 0563</strain>
    </source>
</reference>
<protein>
    <recommendedName>
        <fullName evidence="4">Recombinase zinc beta ribbon domain-containing protein</fullName>
    </recommendedName>
</protein>
<proteinExistence type="predicted"/>
<dbReference type="EMBL" id="JBHLZP010000050">
    <property type="protein sequence ID" value="MFB9832455.1"/>
    <property type="molecule type" value="Genomic_DNA"/>
</dbReference>
<evidence type="ECO:0000313" key="3">
    <source>
        <dbReference type="Proteomes" id="UP001589627"/>
    </source>
</evidence>
<name>A0ABV5YBQ8_9ACTN</name>
<evidence type="ECO:0008006" key="4">
    <source>
        <dbReference type="Google" id="ProtNLM"/>
    </source>
</evidence>
<evidence type="ECO:0000256" key="1">
    <source>
        <dbReference type="SAM" id="MobiDB-lite"/>
    </source>
</evidence>
<feature type="region of interest" description="Disordered" evidence="1">
    <location>
        <begin position="147"/>
        <end position="225"/>
    </location>
</feature>
<evidence type="ECO:0000313" key="2">
    <source>
        <dbReference type="EMBL" id="MFB9832455.1"/>
    </source>
</evidence>
<gene>
    <name evidence="2" type="ORF">ACFFNX_09670</name>
</gene>
<sequence length="225" mass="23916">MADAATNTEEPAVARRAGDGDPSPALTAGASGEEEGTEAPHGRCQVCRAPLPEPVRRADGRYKGGRRRLYCPAPKDCKERAQAMRDARVAEALGDPLRLVTAVADEAVPVMGEVQAILARAIEGFAAITDVTSVQVAEVKADAEAARQEAEAARRQTEQAEERASDATARSERDRKARADAETEAAQARAEVAETRQRAAETVAAHQQASEHAERAATLARQAEQ</sequence>
<feature type="compositionally biased region" description="Basic and acidic residues" evidence="1">
    <location>
        <begin position="147"/>
        <end position="181"/>
    </location>
</feature>
<keyword evidence="3" id="KW-1185">Reference proteome</keyword>
<dbReference type="Proteomes" id="UP001589627">
    <property type="component" value="Unassembled WGS sequence"/>
</dbReference>